<evidence type="ECO:0000256" key="4">
    <source>
        <dbReference type="ARBA" id="ARBA00022989"/>
    </source>
</evidence>
<evidence type="ECO:0000256" key="9">
    <source>
        <dbReference type="RuleBase" id="RU000688"/>
    </source>
</evidence>
<sequence length="412" mass="45295">MAGVDIPADNDSGYISATIFSPGVDKPEGITVFLGVLLFVLSAVTIIGNVATILAFRKSRELRRRTSNLLIFSLSCSDLLIGATGLPFAATTCSLGDWPLGKPVCIIGAFFSVVGVCGGMYTVTAINIDRWLLVSREYTTYLRIQSPRNIKLQIAAAWTLAFLISSCESLIWVSGGARKVEASIDFTMECRSPVRTDLRFAFVIGVLLFLIPFAIMLLCSLRFVVLLRRRLRKPSPKISSSSIASSPSTDEKGDGSRKETPPASPVESQPQPTGSDVTSTVATASDSSYSRPNTSLPSAGKRSSVHVREHPRTKTHARKMKNRYMKPAIRLAILMSVFMLCSLPYPFFVIIADTTCEDCDSLRVARNHLSNLLLANSALNPFLYAIMHRKIRQFHAQIFNAMFCRQKRNVSI</sequence>
<dbReference type="InterPro" id="IPR000276">
    <property type="entry name" value="GPCR_Rhodpsn"/>
</dbReference>
<dbReference type="InterPro" id="IPR017452">
    <property type="entry name" value="GPCR_Rhodpsn_7TM"/>
</dbReference>
<feature type="compositionally biased region" description="Low complexity" evidence="10">
    <location>
        <begin position="236"/>
        <end position="248"/>
    </location>
</feature>
<evidence type="ECO:0000256" key="8">
    <source>
        <dbReference type="ARBA" id="ARBA00023224"/>
    </source>
</evidence>
<evidence type="ECO:0000256" key="3">
    <source>
        <dbReference type="ARBA" id="ARBA00022692"/>
    </source>
</evidence>
<dbReference type="AlphaFoldDB" id="A0A8B7XN57"/>
<feature type="region of interest" description="Disordered" evidence="10">
    <location>
        <begin position="236"/>
        <end position="318"/>
    </location>
</feature>
<keyword evidence="13" id="KW-1185">Reference proteome</keyword>
<evidence type="ECO:0000256" key="10">
    <source>
        <dbReference type="SAM" id="MobiDB-lite"/>
    </source>
</evidence>
<dbReference type="Proteomes" id="UP000694845">
    <property type="component" value="Unplaced"/>
</dbReference>
<feature type="transmembrane region" description="Helical" evidence="11">
    <location>
        <begin position="328"/>
        <end position="348"/>
    </location>
</feature>
<evidence type="ECO:0000256" key="6">
    <source>
        <dbReference type="ARBA" id="ARBA00023136"/>
    </source>
</evidence>
<keyword evidence="8 9" id="KW-0807">Transducer</keyword>
<dbReference type="RefSeq" id="XP_022081607.1">
    <property type="nucleotide sequence ID" value="XM_022225915.1"/>
</dbReference>
<feature type="transmembrane region" description="Helical" evidence="11">
    <location>
        <begin position="200"/>
        <end position="227"/>
    </location>
</feature>
<dbReference type="PROSITE" id="PS00237">
    <property type="entry name" value="G_PROTEIN_RECEP_F1_1"/>
    <property type="match status" value="1"/>
</dbReference>
<feature type="transmembrane region" description="Helical" evidence="11">
    <location>
        <begin position="368"/>
        <end position="387"/>
    </location>
</feature>
<keyword evidence="4 11" id="KW-1133">Transmembrane helix</keyword>
<dbReference type="Pfam" id="PF00001">
    <property type="entry name" value="7tm_1"/>
    <property type="match status" value="1"/>
</dbReference>
<name>A0A8B7XN57_ACAPL</name>
<feature type="compositionally biased region" description="Low complexity" evidence="10">
    <location>
        <begin position="275"/>
        <end position="288"/>
    </location>
</feature>
<feature type="compositionally biased region" description="Basic and acidic residues" evidence="10">
    <location>
        <begin position="249"/>
        <end position="260"/>
    </location>
</feature>
<organism evidence="13 14">
    <name type="scientific">Acanthaster planci</name>
    <name type="common">Crown-of-thorns starfish</name>
    <dbReference type="NCBI Taxonomy" id="133434"/>
    <lineage>
        <taxon>Eukaryota</taxon>
        <taxon>Metazoa</taxon>
        <taxon>Echinodermata</taxon>
        <taxon>Eleutherozoa</taxon>
        <taxon>Asterozoa</taxon>
        <taxon>Asteroidea</taxon>
        <taxon>Valvatacea</taxon>
        <taxon>Valvatida</taxon>
        <taxon>Acanthasteridae</taxon>
        <taxon>Acanthaster</taxon>
    </lineage>
</organism>
<feature type="transmembrane region" description="Helical" evidence="11">
    <location>
        <begin position="68"/>
        <end position="89"/>
    </location>
</feature>
<dbReference type="OMA" id="FTMECRS"/>
<dbReference type="GO" id="GO:0005886">
    <property type="term" value="C:plasma membrane"/>
    <property type="evidence" value="ECO:0007669"/>
    <property type="project" value="UniProtKB-SubCell"/>
</dbReference>
<dbReference type="CDD" id="cd00637">
    <property type="entry name" value="7tm_classA_rhodopsin-like"/>
    <property type="match status" value="1"/>
</dbReference>
<evidence type="ECO:0000256" key="2">
    <source>
        <dbReference type="ARBA" id="ARBA00022475"/>
    </source>
</evidence>
<dbReference type="PRINTS" id="PR00237">
    <property type="entry name" value="GPCRRHODOPSN"/>
</dbReference>
<evidence type="ECO:0000256" key="7">
    <source>
        <dbReference type="ARBA" id="ARBA00023170"/>
    </source>
</evidence>
<evidence type="ECO:0000313" key="13">
    <source>
        <dbReference type="Proteomes" id="UP000694845"/>
    </source>
</evidence>
<dbReference type="GeneID" id="110974340"/>
<evidence type="ECO:0000259" key="12">
    <source>
        <dbReference type="PROSITE" id="PS50262"/>
    </source>
</evidence>
<dbReference type="KEGG" id="aplc:110974340"/>
<dbReference type="GO" id="GO:0004930">
    <property type="term" value="F:G protein-coupled receptor activity"/>
    <property type="evidence" value="ECO:0007669"/>
    <property type="project" value="UniProtKB-KW"/>
</dbReference>
<feature type="transmembrane region" description="Helical" evidence="11">
    <location>
        <begin position="109"/>
        <end position="133"/>
    </location>
</feature>
<protein>
    <submittedName>
        <fullName evidence="14">D(2) dopamine receptor-like</fullName>
    </submittedName>
</protein>
<dbReference type="SUPFAM" id="SSF81321">
    <property type="entry name" value="Family A G protein-coupled receptor-like"/>
    <property type="match status" value="1"/>
</dbReference>
<keyword evidence="5 9" id="KW-0297">G-protein coupled receptor</keyword>
<dbReference type="OrthoDB" id="9046662at2759"/>
<feature type="transmembrane region" description="Helical" evidence="11">
    <location>
        <begin position="154"/>
        <end position="173"/>
    </location>
</feature>
<reference evidence="14" key="1">
    <citation type="submission" date="2025-08" db="UniProtKB">
        <authorList>
            <consortium name="RefSeq"/>
        </authorList>
    </citation>
    <scope>IDENTIFICATION</scope>
</reference>
<evidence type="ECO:0000256" key="5">
    <source>
        <dbReference type="ARBA" id="ARBA00023040"/>
    </source>
</evidence>
<comment type="similarity">
    <text evidence="9">Belongs to the G-protein coupled receptor 1 family.</text>
</comment>
<evidence type="ECO:0000256" key="11">
    <source>
        <dbReference type="SAM" id="Phobius"/>
    </source>
</evidence>
<dbReference type="Gene3D" id="1.20.1070.10">
    <property type="entry name" value="Rhodopsin 7-helix transmembrane proteins"/>
    <property type="match status" value="1"/>
</dbReference>
<evidence type="ECO:0000313" key="14">
    <source>
        <dbReference type="RefSeq" id="XP_022081607.1"/>
    </source>
</evidence>
<keyword evidence="6 11" id="KW-0472">Membrane</keyword>
<gene>
    <name evidence="14" type="primary">LOC110974340</name>
</gene>
<comment type="subcellular location">
    <subcellularLocation>
        <location evidence="1">Cell membrane</location>
        <topology evidence="1">Multi-pass membrane protein</topology>
    </subcellularLocation>
</comment>
<dbReference type="PANTHER" id="PTHR24248">
    <property type="entry name" value="ADRENERGIC RECEPTOR-RELATED G-PROTEIN COUPLED RECEPTOR"/>
    <property type="match status" value="1"/>
</dbReference>
<keyword evidence="7 9" id="KW-0675">Receptor</keyword>
<keyword evidence="2" id="KW-1003">Cell membrane</keyword>
<keyword evidence="3 9" id="KW-0812">Transmembrane</keyword>
<accession>A0A8B7XN57</accession>
<evidence type="ECO:0000256" key="1">
    <source>
        <dbReference type="ARBA" id="ARBA00004651"/>
    </source>
</evidence>
<feature type="domain" description="G-protein coupled receptors family 1 profile" evidence="12">
    <location>
        <begin position="48"/>
        <end position="384"/>
    </location>
</feature>
<dbReference type="PROSITE" id="PS50262">
    <property type="entry name" value="G_PROTEIN_RECEP_F1_2"/>
    <property type="match status" value="1"/>
</dbReference>
<proteinExistence type="inferred from homology"/>
<feature type="transmembrane region" description="Helical" evidence="11">
    <location>
        <begin position="30"/>
        <end position="56"/>
    </location>
</feature>